<feature type="chain" id="PRO_5017398162" evidence="1">
    <location>
        <begin position="28"/>
        <end position="323"/>
    </location>
</feature>
<dbReference type="NCBIfam" id="TIGR03370">
    <property type="entry name" value="VPLPA-CTERM"/>
    <property type="match status" value="1"/>
</dbReference>
<feature type="signal peptide" evidence="1">
    <location>
        <begin position="1"/>
        <end position="27"/>
    </location>
</feature>
<evidence type="ECO:0000313" key="3">
    <source>
        <dbReference type="EMBL" id="RKK03467.1"/>
    </source>
</evidence>
<dbReference type="Pfam" id="PF07589">
    <property type="entry name" value="PEP-CTERM"/>
    <property type="match status" value="1"/>
</dbReference>
<dbReference type="Proteomes" id="UP000274097">
    <property type="component" value="Unassembled WGS sequence"/>
</dbReference>
<evidence type="ECO:0000313" key="6">
    <source>
        <dbReference type="Proteomes" id="UP000278036"/>
    </source>
</evidence>
<evidence type="ECO:0000256" key="1">
    <source>
        <dbReference type="SAM" id="SignalP"/>
    </source>
</evidence>
<proteinExistence type="predicted"/>
<name>A0A3A9J884_9PROT</name>
<protein>
    <submittedName>
        <fullName evidence="3">VPLPA-CTERM sorting domain-containing protein</fullName>
    </submittedName>
</protein>
<evidence type="ECO:0000259" key="2">
    <source>
        <dbReference type="Pfam" id="PF07589"/>
    </source>
</evidence>
<keyword evidence="1" id="KW-0732">Signal</keyword>
<dbReference type="InParanoid" id="A0A3A9J884"/>
<reference evidence="3 6" key="1">
    <citation type="submission" date="2018-09" db="EMBL/GenBank/DDBJ databases">
        <title>Roseomonas sp. nov., isolated from feces of Tibetan antelopes in the Qinghai-Tibet plateau, China.</title>
        <authorList>
            <person name="Tian Z."/>
        </authorList>
    </citation>
    <scope>NUCLEOTIDE SEQUENCE [LARGE SCALE GENOMIC DNA]</scope>
    <source>
        <strain evidence="4 5">Z23</strain>
        <strain evidence="3 6">Z24</strain>
    </source>
</reference>
<dbReference type="InterPro" id="IPR022472">
    <property type="entry name" value="VPLPA-CTERM"/>
</dbReference>
<dbReference type="NCBIfam" id="TIGR02595">
    <property type="entry name" value="PEP_CTERM"/>
    <property type="match status" value="1"/>
</dbReference>
<dbReference type="SUPFAM" id="SSF52266">
    <property type="entry name" value="SGNH hydrolase"/>
    <property type="match status" value="1"/>
</dbReference>
<dbReference type="EMBL" id="RFLX01000011">
    <property type="protein sequence ID" value="RMI20499.1"/>
    <property type="molecule type" value="Genomic_DNA"/>
</dbReference>
<dbReference type="OrthoDB" id="7783360at2"/>
<gene>
    <name evidence="3" type="ORF">D6Z83_14455</name>
    <name evidence="4" type="ORF">EBE87_15235</name>
</gene>
<dbReference type="InterPro" id="IPR036514">
    <property type="entry name" value="SGNH_hydro_sf"/>
</dbReference>
<dbReference type="Proteomes" id="UP000278036">
    <property type="component" value="Unassembled WGS sequence"/>
</dbReference>
<dbReference type="EMBL" id="RAQU01000085">
    <property type="protein sequence ID" value="RKK03467.1"/>
    <property type="molecule type" value="Genomic_DNA"/>
</dbReference>
<sequence>MISLHFGRSALAAAGLALALHCNPASADTILFVGNSFTYGDPAGGPPTVRNYQTNTVTDLNGTNIGGVPALFKALTDQAGLDYTVSLETVGGTGLDYHYTNKLPLLDKPWDHVVLQSYSTLDSAAPGNPTKLIQYASLFADVLTAQNPDVNINLMATWSRADQTYQPGGAWYGQPISAMQADVQAGYEAAKANNSKIDAVIPVGAAWNAAMEAGIADPNPYDGIAPGLINLWAPDNYHASAYGYYLEALVVFGSITGIDPLSLGENERVARDLGFTSEQALALQQIAHNQVAVPEPASILLLASGIAGLVCMRRRSRATAAQG</sequence>
<dbReference type="GO" id="GO:0016788">
    <property type="term" value="F:hydrolase activity, acting on ester bonds"/>
    <property type="evidence" value="ECO:0007669"/>
    <property type="project" value="UniProtKB-ARBA"/>
</dbReference>
<dbReference type="InterPro" id="IPR013424">
    <property type="entry name" value="Ice-binding_C"/>
</dbReference>
<keyword evidence="5" id="KW-1185">Reference proteome</keyword>
<accession>A0A3A9J884</accession>
<dbReference type="RefSeq" id="WP_120638996.1">
    <property type="nucleotide sequence ID" value="NZ_RAQU01000085.1"/>
</dbReference>
<dbReference type="Gene3D" id="3.40.50.1110">
    <property type="entry name" value="SGNH hydrolase"/>
    <property type="match status" value="1"/>
</dbReference>
<organism evidence="3 6">
    <name type="scientific">Teichococcus wenyumeiae</name>
    <dbReference type="NCBI Taxonomy" id="2478470"/>
    <lineage>
        <taxon>Bacteria</taxon>
        <taxon>Pseudomonadati</taxon>
        <taxon>Pseudomonadota</taxon>
        <taxon>Alphaproteobacteria</taxon>
        <taxon>Acetobacterales</taxon>
        <taxon>Roseomonadaceae</taxon>
        <taxon>Roseomonas</taxon>
    </lineage>
</organism>
<comment type="caution">
    <text evidence="3">The sequence shown here is derived from an EMBL/GenBank/DDBJ whole genome shotgun (WGS) entry which is preliminary data.</text>
</comment>
<evidence type="ECO:0000313" key="5">
    <source>
        <dbReference type="Proteomes" id="UP000274097"/>
    </source>
</evidence>
<feature type="domain" description="Ice-binding protein C-terminal" evidence="2">
    <location>
        <begin position="292"/>
        <end position="315"/>
    </location>
</feature>
<evidence type="ECO:0000313" key="4">
    <source>
        <dbReference type="EMBL" id="RMI20499.1"/>
    </source>
</evidence>
<dbReference type="AlphaFoldDB" id="A0A3A9J884"/>